<keyword evidence="3" id="KW-0808">Transferase</keyword>
<evidence type="ECO:0000313" key="7">
    <source>
        <dbReference type="Proteomes" id="UP000607653"/>
    </source>
</evidence>
<dbReference type="GO" id="GO:0016757">
    <property type="term" value="F:glycosyltransferase activity"/>
    <property type="evidence" value="ECO:0007669"/>
    <property type="project" value="UniProtKB-KW"/>
</dbReference>
<keyword evidence="7" id="KW-1185">Reference proteome</keyword>
<evidence type="ECO:0000259" key="5">
    <source>
        <dbReference type="Pfam" id="PF08323"/>
    </source>
</evidence>
<dbReference type="PANTHER" id="PTHR45825">
    <property type="entry name" value="GRANULE-BOUND STARCH SYNTHASE 1, CHLOROPLASTIC/AMYLOPLASTIC"/>
    <property type="match status" value="1"/>
</dbReference>
<reference evidence="6 7" key="1">
    <citation type="journal article" date="2020" name="Mol. Biol. Evol.">
        <title>Distinct Expression and Methylation Patterns for Genes with Different Fates following a Single Whole-Genome Duplication in Flowering Plants.</title>
        <authorList>
            <person name="Shi T."/>
            <person name="Rahmani R.S."/>
            <person name="Gugger P.F."/>
            <person name="Wang M."/>
            <person name="Li H."/>
            <person name="Zhang Y."/>
            <person name="Li Z."/>
            <person name="Wang Q."/>
            <person name="Van de Peer Y."/>
            <person name="Marchal K."/>
            <person name="Chen J."/>
        </authorList>
    </citation>
    <scope>NUCLEOTIDE SEQUENCE [LARGE SCALE GENOMIC DNA]</scope>
    <source>
        <tissue evidence="6">Leaf</tissue>
    </source>
</reference>
<dbReference type="Proteomes" id="UP000607653">
    <property type="component" value="Unassembled WGS sequence"/>
</dbReference>
<dbReference type="AlphaFoldDB" id="A0A822XUW2"/>
<name>A0A822XUW2_NELNU</name>
<evidence type="ECO:0000256" key="2">
    <source>
        <dbReference type="ARBA" id="ARBA00022676"/>
    </source>
</evidence>
<protein>
    <recommendedName>
        <fullName evidence="5">Starch synthase catalytic domain-containing protein</fullName>
    </recommendedName>
</protein>
<evidence type="ECO:0000256" key="1">
    <source>
        <dbReference type="ARBA" id="ARBA00004727"/>
    </source>
</evidence>
<dbReference type="Pfam" id="PF08323">
    <property type="entry name" value="Glyco_transf_5"/>
    <property type="match status" value="1"/>
</dbReference>
<evidence type="ECO:0000256" key="4">
    <source>
        <dbReference type="ARBA" id="ARBA00022922"/>
    </source>
</evidence>
<organism evidence="6 7">
    <name type="scientific">Nelumbo nucifera</name>
    <name type="common">Sacred lotus</name>
    <dbReference type="NCBI Taxonomy" id="4432"/>
    <lineage>
        <taxon>Eukaryota</taxon>
        <taxon>Viridiplantae</taxon>
        <taxon>Streptophyta</taxon>
        <taxon>Embryophyta</taxon>
        <taxon>Tracheophyta</taxon>
        <taxon>Spermatophyta</taxon>
        <taxon>Magnoliopsida</taxon>
        <taxon>Proteales</taxon>
        <taxon>Nelumbonaceae</taxon>
        <taxon>Nelumbo</taxon>
    </lineage>
</organism>
<evidence type="ECO:0000313" key="6">
    <source>
        <dbReference type="EMBL" id="DAD22595.1"/>
    </source>
</evidence>
<feature type="domain" description="Starch synthase catalytic" evidence="5">
    <location>
        <begin position="3"/>
        <end position="103"/>
    </location>
</feature>
<gene>
    <name evidence="6" type="ORF">HUJ06_024058</name>
</gene>
<proteinExistence type="predicted"/>
<comment type="caution">
    <text evidence="6">The sequence shown here is derived from an EMBL/GenBank/DDBJ whole genome shotgun (WGS) entry which is preliminary data.</text>
</comment>
<dbReference type="SUPFAM" id="SSF53756">
    <property type="entry name" value="UDP-Glycosyltransferase/glycogen phosphorylase"/>
    <property type="match status" value="1"/>
</dbReference>
<evidence type="ECO:0000256" key="3">
    <source>
        <dbReference type="ARBA" id="ARBA00022679"/>
    </source>
</evidence>
<accession>A0A822XUW2</accession>
<dbReference type="EMBL" id="DUZY01000001">
    <property type="protein sequence ID" value="DAD22595.1"/>
    <property type="molecule type" value="Genomic_DNA"/>
</dbReference>
<dbReference type="Gene3D" id="3.40.50.2000">
    <property type="entry name" value="Glycogen Phosphorylase B"/>
    <property type="match status" value="1"/>
</dbReference>
<keyword evidence="2" id="KW-0328">Glycosyltransferase</keyword>
<dbReference type="PANTHER" id="PTHR45825:SF2">
    <property type="entry name" value="STARCH SYNTHASE 2, CHLOROPLASTIC_AMYLOPLASTIC"/>
    <property type="match status" value="1"/>
</dbReference>
<dbReference type="InterPro" id="IPR013534">
    <property type="entry name" value="Starch_synth_cat_dom"/>
</dbReference>
<dbReference type="GO" id="GO:0019252">
    <property type="term" value="P:starch biosynthetic process"/>
    <property type="evidence" value="ECO:0007669"/>
    <property type="project" value="UniProtKB-UniPathway"/>
</dbReference>
<keyword evidence="4" id="KW-0750">Starch biosynthesis</keyword>
<comment type="pathway">
    <text evidence="1">Glycan biosynthesis; starch biosynthesis.</text>
</comment>
<dbReference type="UniPathway" id="UPA00152"/>
<sequence>MNGDVAGALPKALARRGHRVMVVAPRYGNYAEVQETRVRKRYKVDGQDMEVTFFQAYIDGMDFVFMDSSMFRNIEKNIYGGGREDILKRMVLFCKATLEHARVVVQ</sequence>